<protein>
    <recommendedName>
        <fullName evidence="2">F-box domain-containing protein</fullName>
    </recommendedName>
</protein>
<comment type="caution">
    <text evidence="3">The sequence shown here is derived from an EMBL/GenBank/DDBJ whole genome shotgun (WGS) entry which is preliminary data.</text>
</comment>
<dbReference type="InterPro" id="IPR036047">
    <property type="entry name" value="F-box-like_dom_sf"/>
</dbReference>
<dbReference type="Pfam" id="PF00646">
    <property type="entry name" value="F-box"/>
    <property type="match status" value="1"/>
</dbReference>
<evidence type="ECO:0000256" key="1">
    <source>
        <dbReference type="SAM" id="MobiDB-lite"/>
    </source>
</evidence>
<feature type="domain" description="F-box" evidence="2">
    <location>
        <begin position="62"/>
        <end position="109"/>
    </location>
</feature>
<reference evidence="3" key="1">
    <citation type="journal article" date="2023" name="Mol. Phylogenet. Evol.">
        <title>Genome-scale phylogeny and comparative genomics of the fungal order Sordariales.</title>
        <authorList>
            <person name="Hensen N."/>
            <person name="Bonometti L."/>
            <person name="Westerberg I."/>
            <person name="Brannstrom I.O."/>
            <person name="Guillou S."/>
            <person name="Cros-Aarteil S."/>
            <person name="Calhoun S."/>
            <person name="Haridas S."/>
            <person name="Kuo A."/>
            <person name="Mondo S."/>
            <person name="Pangilinan J."/>
            <person name="Riley R."/>
            <person name="LaButti K."/>
            <person name="Andreopoulos B."/>
            <person name="Lipzen A."/>
            <person name="Chen C."/>
            <person name="Yan M."/>
            <person name="Daum C."/>
            <person name="Ng V."/>
            <person name="Clum A."/>
            <person name="Steindorff A."/>
            <person name="Ohm R.A."/>
            <person name="Martin F."/>
            <person name="Silar P."/>
            <person name="Natvig D.O."/>
            <person name="Lalanne C."/>
            <person name="Gautier V."/>
            <person name="Ament-Velasquez S.L."/>
            <person name="Kruys A."/>
            <person name="Hutchinson M.I."/>
            <person name="Powell A.J."/>
            <person name="Barry K."/>
            <person name="Miller A.N."/>
            <person name="Grigoriev I.V."/>
            <person name="Debuchy R."/>
            <person name="Gladieux P."/>
            <person name="Hiltunen Thoren M."/>
            <person name="Johannesson H."/>
        </authorList>
    </citation>
    <scope>NUCLEOTIDE SEQUENCE</scope>
    <source>
        <strain evidence="3">CBS 232.78</strain>
    </source>
</reference>
<feature type="region of interest" description="Disordered" evidence="1">
    <location>
        <begin position="1"/>
        <end position="26"/>
    </location>
</feature>
<sequence>MVQRQSPDGAGEPSDPRTHATQHRYDSASDTIVESHATADNAGHHGGPMHPLIATAFTNKTASPLCRLPDPILARLMRHMDPITVECLRRTSRTFMRLFSEIHSTFAEEYRTRHLLKQPFHPWRISTIGLTDEERNRLVSTLQKDQYCKGCKTARESRD</sequence>
<dbReference type="PROSITE" id="PS50181">
    <property type="entry name" value="FBOX"/>
    <property type="match status" value="1"/>
</dbReference>
<evidence type="ECO:0000313" key="4">
    <source>
        <dbReference type="Proteomes" id="UP001285441"/>
    </source>
</evidence>
<dbReference type="AlphaFoldDB" id="A0AAE0K029"/>
<feature type="compositionally biased region" description="Basic and acidic residues" evidence="1">
    <location>
        <begin position="14"/>
        <end position="26"/>
    </location>
</feature>
<accession>A0AAE0K029</accession>
<dbReference type="Proteomes" id="UP001285441">
    <property type="component" value="Unassembled WGS sequence"/>
</dbReference>
<reference evidence="3" key="2">
    <citation type="submission" date="2023-06" db="EMBL/GenBank/DDBJ databases">
        <authorList>
            <consortium name="Lawrence Berkeley National Laboratory"/>
            <person name="Haridas S."/>
            <person name="Hensen N."/>
            <person name="Bonometti L."/>
            <person name="Westerberg I."/>
            <person name="Brannstrom I.O."/>
            <person name="Guillou S."/>
            <person name="Cros-Aarteil S."/>
            <person name="Calhoun S."/>
            <person name="Kuo A."/>
            <person name="Mondo S."/>
            <person name="Pangilinan J."/>
            <person name="Riley R."/>
            <person name="LaButti K."/>
            <person name="Andreopoulos B."/>
            <person name="Lipzen A."/>
            <person name="Chen C."/>
            <person name="Yanf M."/>
            <person name="Daum C."/>
            <person name="Ng V."/>
            <person name="Clum A."/>
            <person name="Steindorff A."/>
            <person name="Ohm R."/>
            <person name="Martin F."/>
            <person name="Silar P."/>
            <person name="Natvig D."/>
            <person name="Lalanne C."/>
            <person name="Gautier V."/>
            <person name="Ament-velasquez S.L."/>
            <person name="Kruys A."/>
            <person name="Hutchinson M.I."/>
            <person name="Powell A.J."/>
            <person name="Barry K."/>
            <person name="Miller A.N."/>
            <person name="Grigoriev I.V."/>
            <person name="Debuchy R."/>
            <person name="Gladieux P."/>
            <person name="Thoren M.H."/>
            <person name="Johannesson H."/>
        </authorList>
    </citation>
    <scope>NUCLEOTIDE SEQUENCE</scope>
    <source>
        <strain evidence="3">CBS 232.78</strain>
    </source>
</reference>
<gene>
    <name evidence="3" type="ORF">B0H63DRAFT_529258</name>
</gene>
<keyword evidence="4" id="KW-1185">Reference proteome</keyword>
<evidence type="ECO:0000259" key="2">
    <source>
        <dbReference type="PROSITE" id="PS50181"/>
    </source>
</evidence>
<dbReference type="EMBL" id="JAULSW010000011">
    <property type="protein sequence ID" value="KAK3367539.1"/>
    <property type="molecule type" value="Genomic_DNA"/>
</dbReference>
<evidence type="ECO:0000313" key="3">
    <source>
        <dbReference type="EMBL" id="KAK3367539.1"/>
    </source>
</evidence>
<dbReference type="InterPro" id="IPR001810">
    <property type="entry name" value="F-box_dom"/>
</dbReference>
<organism evidence="3 4">
    <name type="scientific">Podospora didyma</name>
    <dbReference type="NCBI Taxonomy" id="330526"/>
    <lineage>
        <taxon>Eukaryota</taxon>
        <taxon>Fungi</taxon>
        <taxon>Dikarya</taxon>
        <taxon>Ascomycota</taxon>
        <taxon>Pezizomycotina</taxon>
        <taxon>Sordariomycetes</taxon>
        <taxon>Sordariomycetidae</taxon>
        <taxon>Sordariales</taxon>
        <taxon>Podosporaceae</taxon>
        <taxon>Podospora</taxon>
    </lineage>
</organism>
<dbReference type="SUPFAM" id="SSF81383">
    <property type="entry name" value="F-box domain"/>
    <property type="match status" value="1"/>
</dbReference>
<name>A0AAE0K029_9PEZI</name>
<proteinExistence type="predicted"/>